<evidence type="ECO:0000256" key="1">
    <source>
        <dbReference type="ARBA" id="ARBA00004141"/>
    </source>
</evidence>
<proteinExistence type="predicted"/>
<keyword evidence="3 5" id="KW-1133">Transmembrane helix</keyword>
<dbReference type="PIRSF" id="PIRSF005799">
    <property type="entry name" value="UDP-gal_transpt"/>
    <property type="match status" value="1"/>
</dbReference>
<comment type="caution">
    <text evidence="6">The sequence shown here is derived from an EMBL/GenBank/DDBJ whole genome shotgun (WGS) entry which is preliminary data.</text>
</comment>
<dbReference type="GO" id="GO:0000139">
    <property type="term" value="C:Golgi membrane"/>
    <property type="evidence" value="ECO:0007669"/>
    <property type="project" value="InterPro"/>
</dbReference>
<keyword evidence="4 5" id="KW-0472">Membrane</keyword>
<feature type="transmembrane region" description="Helical" evidence="5">
    <location>
        <begin position="341"/>
        <end position="358"/>
    </location>
</feature>
<feature type="transmembrane region" description="Helical" evidence="5">
    <location>
        <begin position="86"/>
        <end position="105"/>
    </location>
</feature>
<dbReference type="AlphaFoldDB" id="A0A1R0H7J9"/>
<dbReference type="Pfam" id="PF04142">
    <property type="entry name" value="Nuc_sug_transp"/>
    <property type="match status" value="1"/>
</dbReference>
<evidence type="ECO:0000256" key="4">
    <source>
        <dbReference type="ARBA" id="ARBA00023136"/>
    </source>
</evidence>
<sequence>MHKTLLFNRRSTDRSLHYIHDSSPLQKESFHKPSSKTKVISAMEKKIFGISIKYLSLLVLVVQNSMLVIVMRYSRIVSDVKYFTSTAVFFAELFKLVASLCLYYLEDPETIKSNGFKYLLHQIFGTDSWKMFIPAFLYTLQNNLQYRAVSLLDPATFQVSYQMKILTTALCSVILLKTILGAVKWTSLFMLTAGIALVQLDSTSSTQTPSAKTGTINKFQGLVAVGFACLLSGLSGVYFELVLKTTSKSVWLRNVQLSLYSLVPATLGILLVDGSDISKNGFFYGYTIWTFGAIMCQSLGGLVVAVVVKYADNILKGFATSISIILSCFLSIFIFDFKVTLPFTIGTVLVIYSTYLYGTVPDKRKAPLPNEETNYNVKIAPSGSEPSSVNMVQQIPKTV</sequence>
<evidence type="ECO:0000256" key="3">
    <source>
        <dbReference type="ARBA" id="ARBA00022989"/>
    </source>
</evidence>
<accession>A0A1R0H7J9</accession>
<protein>
    <submittedName>
        <fullName evidence="6">UDP-galactose transporter</fullName>
    </submittedName>
</protein>
<comment type="subcellular location">
    <subcellularLocation>
        <location evidence="1">Membrane</location>
        <topology evidence="1">Multi-pass membrane protein</topology>
    </subcellularLocation>
</comment>
<evidence type="ECO:0000313" key="7">
    <source>
        <dbReference type="Proteomes" id="UP000187455"/>
    </source>
</evidence>
<feature type="transmembrane region" description="Helical" evidence="5">
    <location>
        <begin position="219"/>
        <end position="239"/>
    </location>
</feature>
<name>A0A1R0H7J9_9FUNG</name>
<dbReference type="EMBL" id="LSSL01000234">
    <property type="protein sequence ID" value="OLY85096.1"/>
    <property type="molecule type" value="Genomic_DNA"/>
</dbReference>
<gene>
    <name evidence="6" type="ORF">AYI68_g722</name>
</gene>
<feature type="transmembrane region" description="Helical" evidence="5">
    <location>
        <begin position="251"/>
        <end position="271"/>
    </location>
</feature>
<dbReference type="STRING" id="133383.A0A1R0H7J9"/>
<dbReference type="OrthoDB" id="408493at2759"/>
<reference evidence="6 7" key="1">
    <citation type="journal article" date="2016" name="Mol. Biol. Evol.">
        <title>Genome-Wide Survey of Gut Fungi (Harpellales) Reveals the First Horizontally Transferred Ubiquitin Gene from a Mosquito Host.</title>
        <authorList>
            <person name="Wang Y."/>
            <person name="White M.M."/>
            <person name="Kvist S."/>
            <person name="Moncalvo J.M."/>
        </authorList>
    </citation>
    <scope>NUCLEOTIDE SEQUENCE [LARGE SCALE GENOMIC DNA]</scope>
    <source>
        <strain evidence="6 7">ALG-7-W6</strain>
    </source>
</reference>
<feature type="transmembrane region" description="Helical" evidence="5">
    <location>
        <begin position="283"/>
        <end position="308"/>
    </location>
</feature>
<dbReference type="SUPFAM" id="SSF103481">
    <property type="entry name" value="Multidrug resistance efflux transporter EmrE"/>
    <property type="match status" value="1"/>
</dbReference>
<dbReference type="GO" id="GO:0015165">
    <property type="term" value="F:pyrimidine nucleotide-sugar transmembrane transporter activity"/>
    <property type="evidence" value="ECO:0007669"/>
    <property type="project" value="InterPro"/>
</dbReference>
<dbReference type="PANTHER" id="PTHR10231">
    <property type="entry name" value="NUCLEOTIDE-SUGAR TRANSMEMBRANE TRANSPORTER"/>
    <property type="match status" value="1"/>
</dbReference>
<feature type="transmembrane region" description="Helical" evidence="5">
    <location>
        <begin position="54"/>
        <end position="74"/>
    </location>
</feature>
<evidence type="ECO:0000313" key="6">
    <source>
        <dbReference type="EMBL" id="OLY85096.1"/>
    </source>
</evidence>
<keyword evidence="7" id="KW-1185">Reference proteome</keyword>
<keyword evidence="2 5" id="KW-0812">Transmembrane</keyword>
<dbReference type="InterPro" id="IPR007271">
    <property type="entry name" value="Nuc_sug_transpt"/>
</dbReference>
<organism evidence="6 7">
    <name type="scientific">Smittium mucronatum</name>
    <dbReference type="NCBI Taxonomy" id="133383"/>
    <lineage>
        <taxon>Eukaryota</taxon>
        <taxon>Fungi</taxon>
        <taxon>Fungi incertae sedis</taxon>
        <taxon>Zoopagomycota</taxon>
        <taxon>Kickxellomycotina</taxon>
        <taxon>Harpellomycetes</taxon>
        <taxon>Harpellales</taxon>
        <taxon>Legeriomycetaceae</taxon>
        <taxon>Smittium</taxon>
    </lineage>
</organism>
<feature type="transmembrane region" description="Helical" evidence="5">
    <location>
        <begin position="315"/>
        <end position="335"/>
    </location>
</feature>
<dbReference type="NCBIfam" id="TIGR00803">
    <property type="entry name" value="nst"/>
    <property type="match status" value="1"/>
</dbReference>
<evidence type="ECO:0000256" key="5">
    <source>
        <dbReference type="SAM" id="Phobius"/>
    </source>
</evidence>
<dbReference type="Proteomes" id="UP000187455">
    <property type="component" value="Unassembled WGS sequence"/>
</dbReference>
<feature type="transmembrane region" description="Helical" evidence="5">
    <location>
        <begin position="173"/>
        <end position="199"/>
    </location>
</feature>
<dbReference type="InterPro" id="IPR037185">
    <property type="entry name" value="EmrE-like"/>
</dbReference>
<evidence type="ECO:0000256" key="2">
    <source>
        <dbReference type="ARBA" id="ARBA00022692"/>
    </source>
</evidence>